<gene>
    <name evidence="1" type="ORF">OUZ56_033028</name>
</gene>
<organism evidence="1 2">
    <name type="scientific">Daphnia magna</name>
    <dbReference type="NCBI Taxonomy" id="35525"/>
    <lineage>
        <taxon>Eukaryota</taxon>
        <taxon>Metazoa</taxon>
        <taxon>Ecdysozoa</taxon>
        <taxon>Arthropoda</taxon>
        <taxon>Crustacea</taxon>
        <taxon>Branchiopoda</taxon>
        <taxon>Diplostraca</taxon>
        <taxon>Cladocera</taxon>
        <taxon>Anomopoda</taxon>
        <taxon>Daphniidae</taxon>
        <taxon>Daphnia</taxon>
    </lineage>
</organism>
<sequence length="61" mass="6879">MPSITISVLKGLYTPYRPSSSIPEFGYPGAPKPFDYLFEYAELAMNLLENSSRSLEQLNAY</sequence>
<name>A0ABR0BA24_9CRUS</name>
<evidence type="ECO:0000313" key="1">
    <source>
        <dbReference type="EMBL" id="KAK4045421.1"/>
    </source>
</evidence>
<keyword evidence="2" id="KW-1185">Reference proteome</keyword>
<accession>A0ABR0BA24</accession>
<proteinExistence type="predicted"/>
<comment type="caution">
    <text evidence="1">The sequence shown here is derived from an EMBL/GenBank/DDBJ whole genome shotgun (WGS) entry which is preliminary data.</text>
</comment>
<reference evidence="1 2" key="1">
    <citation type="journal article" date="2023" name="Nucleic Acids Res.">
        <title>The hologenome of Daphnia magna reveals possible DNA methylation and microbiome-mediated evolution of the host genome.</title>
        <authorList>
            <person name="Chaturvedi A."/>
            <person name="Li X."/>
            <person name="Dhandapani V."/>
            <person name="Marshall H."/>
            <person name="Kissane S."/>
            <person name="Cuenca-Cambronero M."/>
            <person name="Asole G."/>
            <person name="Calvet F."/>
            <person name="Ruiz-Romero M."/>
            <person name="Marangio P."/>
            <person name="Guigo R."/>
            <person name="Rago D."/>
            <person name="Mirbahai L."/>
            <person name="Eastwood N."/>
            <person name="Colbourne J.K."/>
            <person name="Zhou J."/>
            <person name="Mallon E."/>
            <person name="Orsini L."/>
        </authorList>
    </citation>
    <scope>NUCLEOTIDE SEQUENCE [LARGE SCALE GENOMIC DNA]</scope>
    <source>
        <strain evidence="1">LRV0_1</strain>
    </source>
</reference>
<dbReference type="EMBL" id="JAOYFB010000043">
    <property type="protein sequence ID" value="KAK4045421.1"/>
    <property type="molecule type" value="Genomic_DNA"/>
</dbReference>
<protein>
    <submittedName>
        <fullName evidence="1">Uncharacterized protein</fullName>
    </submittedName>
</protein>
<evidence type="ECO:0000313" key="2">
    <source>
        <dbReference type="Proteomes" id="UP001234178"/>
    </source>
</evidence>
<dbReference type="Proteomes" id="UP001234178">
    <property type="component" value="Unassembled WGS sequence"/>
</dbReference>